<comment type="subcellular location">
    <subcellularLocation>
        <location evidence="2">Membrane</location>
        <topology evidence="2">Single-pass membrane protein</topology>
    </subcellularLocation>
</comment>
<organism evidence="17 18">
    <name type="scientific">Platanthera zijinensis</name>
    <dbReference type="NCBI Taxonomy" id="2320716"/>
    <lineage>
        <taxon>Eukaryota</taxon>
        <taxon>Viridiplantae</taxon>
        <taxon>Streptophyta</taxon>
        <taxon>Embryophyta</taxon>
        <taxon>Tracheophyta</taxon>
        <taxon>Spermatophyta</taxon>
        <taxon>Magnoliopsida</taxon>
        <taxon>Liliopsida</taxon>
        <taxon>Asparagales</taxon>
        <taxon>Orchidaceae</taxon>
        <taxon>Orchidoideae</taxon>
        <taxon>Orchideae</taxon>
        <taxon>Orchidinae</taxon>
        <taxon>Platanthera</taxon>
    </lineage>
</organism>
<keyword evidence="18" id="KW-1185">Reference proteome</keyword>
<protein>
    <recommendedName>
        <fullName evidence="4">RING-type E3 ubiquitin transferase</fullName>
        <ecNumber evidence="4">2.3.2.27</ecNumber>
    </recommendedName>
</protein>
<evidence type="ECO:0000256" key="7">
    <source>
        <dbReference type="ARBA" id="ARBA00022723"/>
    </source>
</evidence>
<name>A0AAP0BUT4_9ASPA</name>
<dbReference type="Gene3D" id="3.30.40.10">
    <property type="entry name" value="Zinc/RING finger domain, C3HC4 (zinc finger)"/>
    <property type="match status" value="1"/>
</dbReference>
<dbReference type="EMBL" id="JBBWWQ010000003">
    <property type="protein sequence ID" value="KAK8951228.1"/>
    <property type="molecule type" value="Genomic_DNA"/>
</dbReference>
<feature type="region of interest" description="Disordered" evidence="14">
    <location>
        <begin position="232"/>
        <end position="253"/>
    </location>
</feature>
<comment type="pathway">
    <text evidence="3">Protein modification; protein ubiquitination.</text>
</comment>
<keyword evidence="11 15" id="KW-1133">Transmembrane helix</keyword>
<evidence type="ECO:0000256" key="15">
    <source>
        <dbReference type="SAM" id="Phobius"/>
    </source>
</evidence>
<dbReference type="CDD" id="cd16461">
    <property type="entry name" value="RING-H2_EL5-like"/>
    <property type="match status" value="1"/>
</dbReference>
<dbReference type="SUPFAM" id="SSF57850">
    <property type="entry name" value="RING/U-box"/>
    <property type="match status" value="1"/>
</dbReference>
<accession>A0AAP0BUT4</accession>
<evidence type="ECO:0000259" key="16">
    <source>
        <dbReference type="PROSITE" id="PS50089"/>
    </source>
</evidence>
<evidence type="ECO:0000256" key="13">
    <source>
        <dbReference type="PROSITE-ProRule" id="PRU00175"/>
    </source>
</evidence>
<dbReference type="Pfam" id="PF13639">
    <property type="entry name" value="zf-RING_2"/>
    <property type="match status" value="1"/>
</dbReference>
<evidence type="ECO:0000256" key="6">
    <source>
        <dbReference type="ARBA" id="ARBA00022692"/>
    </source>
</evidence>
<keyword evidence="7" id="KW-0479">Metal-binding</keyword>
<dbReference type="FunFam" id="3.30.40.10:FF:000187">
    <property type="entry name" value="E3 ubiquitin-protein ligase ATL6"/>
    <property type="match status" value="1"/>
</dbReference>
<dbReference type="InterPro" id="IPR001841">
    <property type="entry name" value="Znf_RING"/>
</dbReference>
<evidence type="ECO:0000256" key="9">
    <source>
        <dbReference type="ARBA" id="ARBA00022786"/>
    </source>
</evidence>
<evidence type="ECO:0000256" key="2">
    <source>
        <dbReference type="ARBA" id="ARBA00004167"/>
    </source>
</evidence>
<evidence type="ECO:0000256" key="10">
    <source>
        <dbReference type="ARBA" id="ARBA00022833"/>
    </source>
</evidence>
<keyword evidence="12 15" id="KW-0472">Membrane</keyword>
<dbReference type="AlphaFoldDB" id="A0AAP0BUT4"/>
<evidence type="ECO:0000256" key="3">
    <source>
        <dbReference type="ARBA" id="ARBA00004906"/>
    </source>
</evidence>
<sequence>MSTRFLTPLSLPPPPPPLLAARFYSSMSLPIVAIAVLGILTTAIFLLAYYIFVIKCCLHLRRSDQLSPSLPSAGLDAASIRAIPTFHYSRSPPASAAAIDCAVCLSDFRGGEPLRLLPGCGHAFHIDCIDTWLQSNASCPLCRTHITDSFPPPPDRRRVPGQSPAAEMGHVAPTEQTRKLGYAVSMGDECIQISREKDEPFDAPPPLRRSVSMDSSFHRRLYVSVQDILRGNPNSFNEEGSSDGGGGGEGGDEVCGRARRRPFFPFGCGRSCSRAVQPVEDMHV</sequence>
<dbReference type="PANTHER" id="PTHR46913:SF1">
    <property type="entry name" value="RING-H2 FINGER PROTEIN ATL16"/>
    <property type="match status" value="1"/>
</dbReference>
<dbReference type="GO" id="GO:0008270">
    <property type="term" value="F:zinc ion binding"/>
    <property type="evidence" value="ECO:0007669"/>
    <property type="project" value="UniProtKB-KW"/>
</dbReference>
<keyword evidence="6 15" id="KW-0812">Transmembrane</keyword>
<comment type="catalytic activity">
    <reaction evidence="1">
        <text>S-ubiquitinyl-[E2 ubiquitin-conjugating enzyme]-L-cysteine + [acceptor protein]-L-lysine = [E2 ubiquitin-conjugating enzyme]-L-cysteine + N(6)-ubiquitinyl-[acceptor protein]-L-lysine.</text>
        <dbReference type="EC" id="2.3.2.27"/>
    </reaction>
</comment>
<keyword evidence="10" id="KW-0862">Zinc</keyword>
<feature type="region of interest" description="Disordered" evidence="14">
    <location>
        <begin position="150"/>
        <end position="172"/>
    </location>
</feature>
<feature type="transmembrane region" description="Helical" evidence="15">
    <location>
        <begin position="30"/>
        <end position="52"/>
    </location>
</feature>
<evidence type="ECO:0000313" key="18">
    <source>
        <dbReference type="Proteomes" id="UP001418222"/>
    </source>
</evidence>
<evidence type="ECO:0000256" key="12">
    <source>
        <dbReference type="ARBA" id="ARBA00023136"/>
    </source>
</evidence>
<dbReference type="PANTHER" id="PTHR46913">
    <property type="entry name" value="RING-H2 FINGER PROTEIN ATL16"/>
    <property type="match status" value="1"/>
</dbReference>
<dbReference type="SMART" id="SM00184">
    <property type="entry name" value="RING"/>
    <property type="match status" value="1"/>
</dbReference>
<dbReference type="InterPro" id="IPR044600">
    <property type="entry name" value="ATL1/ATL16-like"/>
</dbReference>
<proteinExistence type="predicted"/>
<keyword evidence="8 13" id="KW-0863">Zinc-finger</keyword>
<dbReference type="SMART" id="SM01197">
    <property type="entry name" value="FANCL_C"/>
    <property type="match status" value="1"/>
</dbReference>
<evidence type="ECO:0000256" key="1">
    <source>
        <dbReference type="ARBA" id="ARBA00000900"/>
    </source>
</evidence>
<dbReference type="GO" id="GO:0061630">
    <property type="term" value="F:ubiquitin protein ligase activity"/>
    <property type="evidence" value="ECO:0007669"/>
    <property type="project" value="UniProtKB-EC"/>
</dbReference>
<feature type="domain" description="RING-type" evidence="16">
    <location>
        <begin position="101"/>
        <end position="143"/>
    </location>
</feature>
<keyword evidence="9" id="KW-0833">Ubl conjugation pathway</keyword>
<comment type="caution">
    <text evidence="17">The sequence shown here is derived from an EMBL/GenBank/DDBJ whole genome shotgun (WGS) entry which is preliminary data.</text>
</comment>
<keyword evidence="5" id="KW-0808">Transferase</keyword>
<evidence type="ECO:0000256" key="14">
    <source>
        <dbReference type="SAM" id="MobiDB-lite"/>
    </source>
</evidence>
<dbReference type="InterPro" id="IPR013083">
    <property type="entry name" value="Znf_RING/FYVE/PHD"/>
</dbReference>
<dbReference type="GO" id="GO:0016567">
    <property type="term" value="P:protein ubiquitination"/>
    <property type="evidence" value="ECO:0007669"/>
    <property type="project" value="InterPro"/>
</dbReference>
<evidence type="ECO:0000256" key="8">
    <source>
        <dbReference type="ARBA" id="ARBA00022771"/>
    </source>
</evidence>
<gene>
    <name evidence="17" type="primary">ATL16</name>
    <name evidence="17" type="ORF">KSP39_PZI004782</name>
</gene>
<dbReference type="PROSITE" id="PS50089">
    <property type="entry name" value="ZF_RING_2"/>
    <property type="match status" value="1"/>
</dbReference>
<evidence type="ECO:0000256" key="11">
    <source>
        <dbReference type="ARBA" id="ARBA00022989"/>
    </source>
</evidence>
<evidence type="ECO:0000313" key="17">
    <source>
        <dbReference type="EMBL" id="KAK8951228.1"/>
    </source>
</evidence>
<dbReference type="GO" id="GO:0016020">
    <property type="term" value="C:membrane"/>
    <property type="evidence" value="ECO:0007669"/>
    <property type="project" value="UniProtKB-SubCell"/>
</dbReference>
<reference evidence="17 18" key="1">
    <citation type="journal article" date="2022" name="Nat. Plants">
        <title>Genomes of leafy and leafless Platanthera orchids illuminate the evolution of mycoheterotrophy.</title>
        <authorList>
            <person name="Li M.H."/>
            <person name="Liu K.W."/>
            <person name="Li Z."/>
            <person name="Lu H.C."/>
            <person name="Ye Q.L."/>
            <person name="Zhang D."/>
            <person name="Wang J.Y."/>
            <person name="Li Y.F."/>
            <person name="Zhong Z.M."/>
            <person name="Liu X."/>
            <person name="Yu X."/>
            <person name="Liu D.K."/>
            <person name="Tu X.D."/>
            <person name="Liu B."/>
            <person name="Hao Y."/>
            <person name="Liao X.Y."/>
            <person name="Jiang Y.T."/>
            <person name="Sun W.H."/>
            <person name="Chen J."/>
            <person name="Chen Y.Q."/>
            <person name="Ai Y."/>
            <person name="Zhai J.W."/>
            <person name="Wu S.S."/>
            <person name="Zhou Z."/>
            <person name="Hsiao Y.Y."/>
            <person name="Wu W.L."/>
            <person name="Chen Y.Y."/>
            <person name="Lin Y.F."/>
            <person name="Hsu J.L."/>
            <person name="Li C.Y."/>
            <person name="Wang Z.W."/>
            <person name="Zhao X."/>
            <person name="Zhong W.Y."/>
            <person name="Ma X.K."/>
            <person name="Ma L."/>
            <person name="Huang J."/>
            <person name="Chen G.Z."/>
            <person name="Huang M.Z."/>
            <person name="Huang L."/>
            <person name="Peng D.H."/>
            <person name="Luo Y.B."/>
            <person name="Zou S.Q."/>
            <person name="Chen S.P."/>
            <person name="Lan S."/>
            <person name="Tsai W.C."/>
            <person name="Van de Peer Y."/>
            <person name="Liu Z.J."/>
        </authorList>
    </citation>
    <scope>NUCLEOTIDE SEQUENCE [LARGE SCALE GENOMIC DNA]</scope>
    <source>
        <strain evidence="17">Lor287</strain>
    </source>
</reference>
<dbReference type="EC" id="2.3.2.27" evidence="4"/>
<evidence type="ECO:0000256" key="5">
    <source>
        <dbReference type="ARBA" id="ARBA00022679"/>
    </source>
</evidence>
<evidence type="ECO:0000256" key="4">
    <source>
        <dbReference type="ARBA" id="ARBA00012483"/>
    </source>
</evidence>
<dbReference type="Proteomes" id="UP001418222">
    <property type="component" value="Unassembled WGS sequence"/>
</dbReference>